<dbReference type="STRING" id="1231657.A0A1Y1YYY4"/>
<dbReference type="Pfam" id="PF12796">
    <property type="entry name" value="Ank_2"/>
    <property type="match status" value="1"/>
</dbReference>
<dbReference type="PROSITE" id="PS50297">
    <property type="entry name" value="ANK_REP_REGION"/>
    <property type="match status" value="2"/>
</dbReference>
<keyword evidence="2" id="KW-0040">ANK repeat</keyword>
<dbReference type="EMBL" id="MCFA01000150">
    <property type="protein sequence ID" value="ORY03156.1"/>
    <property type="molecule type" value="Genomic_DNA"/>
</dbReference>
<organism evidence="4 5">
    <name type="scientific">Clohesyomyces aquaticus</name>
    <dbReference type="NCBI Taxonomy" id="1231657"/>
    <lineage>
        <taxon>Eukaryota</taxon>
        <taxon>Fungi</taxon>
        <taxon>Dikarya</taxon>
        <taxon>Ascomycota</taxon>
        <taxon>Pezizomycotina</taxon>
        <taxon>Dothideomycetes</taxon>
        <taxon>Pleosporomycetidae</taxon>
        <taxon>Pleosporales</taxon>
        <taxon>Lindgomycetaceae</taxon>
        <taxon>Clohesyomyces</taxon>
    </lineage>
</organism>
<proteinExistence type="predicted"/>
<dbReference type="InterPro" id="IPR054471">
    <property type="entry name" value="GPIID_WHD"/>
</dbReference>
<evidence type="ECO:0000256" key="2">
    <source>
        <dbReference type="PROSITE-ProRule" id="PRU00023"/>
    </source>
</evidence>
<dbReference type="PANTHER" id="PTHR10039">
    <property type="entry name" value="AMELOGENIN"/>
    <property type="match status" value="1"/>
</dbReference>
<dbReference type="SUPFAM" id="SSF48403">
    <property type="entry name" value="Ankyrin repeat"/>
    <property type="match status" value="1"/>
</dbReference>
<dbReference type="Pfam" id="PF22939">
    <property type="entry name" value="WHD_GPIID"/>
    <property type="match status" value="1"/>
</dbReference>
<comment type="caution">
    <text evidence="4">The sequence shown here is derived from an EMBL/GenBank/DDBJ whole genome shotgun (WGS) entry which is preliminary data.</text>
</comment>
<feature type="repeat" description="ANK" evidence="2">
    <location>
        <begin position="717"/>
        <end position="749"/>
    </location>
</feature>
<dbReference type="InterPro" id="IPR002110">
    <property type="entry name" value="Ankyrin_rpt"/>
</dbReference>
<dbReference type="Gene3D" id="3.40.50.300">
    <property type="entry name" value="P-loop containing nucleotide triphosphate hydrolases"/>
    <property type="match status" value="1"/>
</dbReference>
<dbReference type="SUPFAM" id="SSF52540">
    <property type="entry name" value="P-loop containing nucleoside triphosphate hydrolases"/>
    <property type="match status" value="1"/>
</dbReference>
<dbReference type="AlphaFoldDB" id="A0A1Y1YYY4"/>
<dbReference type="PROSITE" id="PS50088">
    <property type="entry name" value="ANK_REPEAT"/>
    <property type="match status" value="2"/>
</dbReference>
<protein>
    <recommendedName>
        <fullName evidence="3">NACHT domain-containing protein</fullName>
    </recommendedName>
</protein>
<dbReference type="Pfam" id="PF24883">
    <property type="entry name" value="NPHP3_N"/>
    <property type="match status" value="1"/>
</dbReference>
<keyword evidence="1" id="KW-0677">Repeat</keyword>
<dbReference type="SMART" id="SM00248">
    <property type="entry name" value="ANK"/>
    <property type="match status" value="4"/>
</dbReference>
<dbReference type="InterPro" id="IPR036770">
    <property type="entry name" value="Ankyrin_rpt-contain_sf"/>
</dbReference>
<evidence type="ECO:0000313" key="4">
    <source>
        <dbReference type="EMBL" id="ORY03156.1"/>
    </source>
</evidence>
<accession>A0A1Y1YYY4</accession>
<dbReference type="InterPro" id="IPR027417">
    <property type="entry name" value="P-loop_NTPase"/>
</dbReference>
<feature type="repeat" description="ANK" evidence="2">
    <location>
        <begin position="750"/>
        <end position="782"/>
    </location>
</feature>
<evidence type="ECO:0000313" key="5">
    <source>
        <dbReference type="Proteomes" id="UP000193144"/>
    </source>
</evidence>
<reference evidence="4 5" key="1">
    <citation type="submission" date="2016-07" db="EMBL/GenBank/DDBJ databases">
        <title>Pervasive Adenine N6-methylation of Active Genes in Fungi.</title>
        <authorList>
            <consortium name="DOE Joint Genome Institute"/>
            <person name="Mondo S.J."/>
            <person name="Dannebaum R.O."/>
            <person name="Kuo R.C."/>
            <person name="Labutti K."/>
            <person name="Haridas S."/>
            <person name="Kuo A."/>
            <person name="Salamov A."/>
            <person name="Ahrendt S.R."/>
            <person name="Lipzen A."/>
            <person name="Sullivan W."/>
            <person name="Andreopoulos W.B."/>
            <person name="Clum A."/>
            <person name="Lindquist E."/>
            <person name="Daum C."/>
            <person name="Ramamoorthy G.K."/>
            <person name="Gryganskyi A."/>
            <person name="Culley D."/>
            <person name="Magnuson J.K."/>
            <person name="James T.Y."/>
            <person name="O'Malley M.A."/>
            <person name="Stajich J.E."/>
            <person name="Spatafora J.W."/>
            <person name="Visel A."/>
            <person name="Grigoriev I.V."/>
        </authorList>
    </citation>
    <scope>NUCLEOTIDE SEQUENCE [LARGE SCALE GENOMIC DNA]</scope>
    <source>
        <strain evidence="4 5">CBS 115471</strain>
    </source>
</reference>
<keyword evidence="5" id="KW-1185">Reference proteome</keyword>
<dbReference type="InterPro" id="IPR056884">
    <property type="entry name" value="NPHP3-like_N"/>
</dbReference>
<dbReference type="Proteomes" id="UP000193144">
    <property type="component" value="Unassembled WGS sequence"/>
</dbReference>
<name>A0A1Y1YYY4_9PLEO</name>
<dbReference type="PANTHER" id="PTHR10039:SF16">
    <property type="entry name" value="GPI INOSITOL-DEACYLASE"/>
    <property type="match status" value="1"/>
</dbReference>
<sequence>MDPLSITANIITVLQVANSIIAVCYEVRAALRKAPWSLTRMIDEIKDLRNVLENLERISEGLDVSAGRDKKRSRIFDILCEPDVGPLARCYQELTRLEKKISSTVGSMKSESRRRAFMAVMGWQLKEADANECLARIDRCKSTMLLAITADEAALLLSIKDMTTSLNENIEAISGDVSKLLIQLQSKDLDAESRAITEWLAPTDSWANHEAAVTSHCSGTGRWLVDSQLFRDWCQNGQSFMWLSGFPGSGKTVLFSSVIETLTSQSSPLEEKSCFAFFYCDFRSRGSQDAINVIGSLVSQICLQLGYCPGELVHAFKNSKSGVGPTKRPSFSLLRDVLCSFSTFRKLYLLIDAVDECSGRKDLLDFLTSTKDASQNLSILLTSRDEIDIRESLTTFKHLRLESNMQDVDRDIKLYIDRRLQSGEKLDWLKETVKDDIKHSLASRSAGMFRLVQCTLDELSNLRTVRSIRSVLAQLPRGLAETYENILKKVEDPDVALVRKILLWLAFSVLPLSLDQLHSAIAIEQGLDELDEDSCLGNAQDILSMCGSLISVSDEGHVRLAHLSVRDYLLSKDLQQGQLSKFALEPIAGNQGLALDCFTYLLFQEFQNGPCETAEAFADRIARHPFLRHASTAWTYYLRSCNPTTQLKDQILEFFSPENRQAFMSWVQVLNADVNFKWDIYPRHATSLYYAASFGLLDVVKTLIDGGDALDSPGSRFGGTSLHGAVFRNHVPVVQALLEAGALPSRADFDGVTPLHTAACYGHLQCVELLLKHGALIEAKDNGGETAMDWAIQAGQKEAQLLLANDATTTKLDLTMPEQKVWERTVGYFPKFYERRSGLESSIVVEVSIGGRRLTV</sequence>
<evidence type="ECO:0000259" key="3">
    <source>
        <dbReference type="PROSITE" id="PS50837"/>
    </source>
</evidence>
<dbReference type="OrthoDB" id="1577640at2759"/>
<dbReference type="Gene3D" id="1.25.40.20">
    <property type="entry name" value="Ankyrin repeat-containing domain"/>
    <property type="match status" value="2"/>
</dbReference>
<evidence type="ECO:0000256" key="1">
    <source>
        <dbReference type="ARBA" id="ARBA00022737"/>
    </source>
</evidence>
<dbReference type="PROSITE" id="PS50837">
    <property type="entry name" value="NACHT"/>
    <property type="match status" value="1"/>
</dbReference>
<dbReference type="InterPro" id="IPR007111">
    <property type="entry name" value="NACHT_NTPase"/>
</dbReference>
<feature type="domain" description="NACHT" evidence="3">
    <location>
        <begin position="239"/>
        <end position="384"/>
    </location>
</feature>
<gene>
    <name evidence="4" type="ORF">BCR34DRAFT_545330</name>
</gene>